<dbReference type="GO" id="GO:0016787">
    <property type="term" value="F:hydrolase activity"/>
    <property type="evidence" value="ECO:0007669"/>
    <property type="project" value="UniProtKB-KW"/>
</dbReference>
<reference evidence="6 7" key="1">
    <citation type="submission" date="2020-05" db="EMBL/GenBank/DDBJ databases">
        <title>Draft genome sequence of Desulfovibrio sp. strain HN2T.</title>
        <authorList>
            <person name="Ueno A."/>
            <person name="Tamazawa S."/>
            <person name="Tamamura S."/>
            <person name="Murakami T."/>
            <person name="Kiyama T."/>
            <person name="Inomata H."/>
            <person name="Amano Y."/>
            <person name="Miyakawa K."/>
            <person name="Tamaki H."/>
            <person name="Naganuma T."/>
            <person name="Kaneko K."/>
        </authorList>
    </citation>
    <scope>NUCLEOTIDE SEQUENCE [LARGE SCALE GENOMIC DNA]</scope>
    <source>
        <strain evidence="6 7">HN2</strain>
    </source>
</reference>
<keyword evidence="1" id="KW-0547">Nucleotide-binding</keyword>
<keyword evidence="3" id="KW-0067">ATP-binding</keyword>
<name>A0A7J0BIB2_9BACT</name>
<dbReference type="Proteomes" id="UP000503840">
    <property type="component" value="Unassembled WGS sequence"/>
</dbReference>
<dbReference type="InterPro" id="IPR006500">
    <property type="entry name" value="Helicase_put_C_phage/plasmid"/>
</dbReference>
<accession>A0A7J0BIB2</accession>
<protein>
    <submittedName>
        <fullName evidence="6">Primase</fullName>
    </submittedName>
</protein>
<dbReference type="InterPro" id="IPR027417">
    <property type="entry name" value="P-loop_NTPase"/>
</dbReference>
<sequence length="550" mass="62148">MSDSDFTPHNSEPIDNSDRSPAPPVDELAAIREQVAKRRAEEPKAPIEEVDPAPDRHFVVQCAKANDIGNGLLFAQLHRNKFTFNHQAAEWMVWRGSHWDFDITKEAAIAVARVVDCYLSTRMELYKLKQQAEDDGDKEGASRLNRQCKVLADQADYLRSIGGINNCLKAACMIDDPIAIRGDELDQEPWLLPVANGVLDLRTGKLRKGVPGEFLHRASCVEWWGMDAEAAAWDKFMLEIMAGDEEMVAYLHRIFGYAITGLTNEHTFLVMEGEGRNGKGLLVETIGEILDDLAGPIPAEMLLAQKQARSSQGPSADIMELRGRRIAFASEPDDGTRFSAGKVKWYSGGDTLTGRYPHDKRMVRFKPTHQLVLLTNVRPHAPANDFAFWDRMHLVEFTRRFVNSPSADNELQRDPFLKEKLQKEYPGILARLVRGCLDYQQQGLNPPRKVLDATSEYRKDEDVMADFFEDCLISDGVIKDSYVLSATLYPVFERWWIKNVSAKNVPKMKGMGDRMRKQGFPSERIPREGNVKGYYGIRINPRALTLYGNG</sequence>
<dbReference type="SMART" id="SM00885">
    <property type="entry name" value="D5_N"/>
    <property type="match status" value="1"/>
</dbReference>
<dbReference type="NCBIfam" id="TIGR01613">
    <property type="entry name" value="primase_Cterm"/>
    <property type="match status" value="1"/>
</dbReference>
<feature type="domain" description="SF3 helicase" evidence="5">
    <location>
        <begin position="246"/>
        <end position="410"/>
    </location>
</feature>
<dbReference type="PANTHER" id="PTHR35372:SF2">
    <property type="entry name" value="SF3 HELICASE DOMAIN-CONTAINING PROTEIN"/>
    <property type="match status" value="1"/>
</dbReference>
<evidence type="ECO:0000256" key="1">
    <source>
        <dbReference type="ARBA" id="ARBA00022741"/>
    </source>
</evidence>
<feature type="compositionally biased region" description="Polar residues" evidence="4">
    <location>
        <begin position="1"/>
        <end position="14"/>
    </location>
</feature>
<dbReference type="GO" id="GO:0005524">
    <property type="term" value="F:ATP binding"/>
    <property type="evidence" value="ECO:0007669"/>
    <property type="project" value="UniProtKB-KW"/>
</dbReference>
<feature type="region of interest" description="Disordered" evidence="4">
    <location>
        <begin position="1"/>
        <end position="25"/>
    </location>
</feature>
<evidence type="ECO:0000256" key="2">
    <source>
        <dbReference type="ARBA" id="ARBA00022801"/>
    </source>
</evidence>
<organism evidence="6 7">
    <name type="scientific">Desulfovibrio subterraneus</name>
    <dbReference type="NCBI Taxonomy" id="2718620"/>
    <lineage>
        <taxon>Bacteria</taxon>
        <taxon>Pseudomonadati</taxon>
        <taxon>Thermodesulfobacteriota</taxon>
        <taxon>Desulfovibrionia</taxon>
        <taxon>Desulfovibrionales</taxon>
        <taxon>Desulfovibrionaceae</taxon>
        <taxon>Desulfovibrio</taxon>
    </lineage>
</organism>
<dbReference type="PANTHER" id="PTHR35372">
    <property type="entry name" value="ATP BINDING PROTEIN-RELATED"/>
    <property type="match status" value="1"/>
</dbReference>
<keyword evidence="7" id="KW-1185">Reference proteome</keyword>
<dbReference type="AlphaFoldDB" id="A0A7J0BIB2"/>
<keyword evidence="2" id="KW-0378">Hydrolase</keyword>
<dbReference type="Gene3D" id="3.40.50.300">
    <property type="entry name" value="P-loop containing nucleotide triphosphate hydrolases"/>
    <property type="match status" value="1"/>
</dbReference>
<evidence type="ECO:0000313" key="6">
    <source>
        <dbReference type="EMBL" id="GFM33308.1"/>
    </source>
</evidence>
<comment type="caution">
    <text evidence="6">The sequence shown here is derived from an EMBL/GenBank/DDBJ whole genome shotgun (WGS) entry which is preliminary data.</text>
</comment>
<dbReference type="InterPro" id="IPR014818">
    <property type="entry name" value="Phage/plasmid_primase_P4_C"/>
</dbReference>
<dbReference type="EMBL" id="BLVO01000013">
    <property type="protein sequence ID" value="GFM33308.1"/>
    <property type="molecule type" value="Genomic_DNA"/>
</dbReference>
<dbReference type="Pfam" id="PF08706">
    <property type="entry name" value="D5_N"/>
    <property type="match status" value="1"/>
</dbReference>
<dbReference type="InterPro" id="IPR014015">
    <property type="entry name" value="Helicase_SF3_DNA-vir"/>
</dbReference>
<dbReference type="InterPro" id="IPR051620">
    <property type="entry name" value="ORF904-like_C"/>
</dbReference>
<evidence type="ECO:0000313" key="7">
    <source>
        <dbReference type="Proteomes" id="UP000503840"/>
    </source>
</evidence>
<dbReference type="RefSeq" id="WP_174404976.1">
    <property type="nucleotide sequence ID" value="NZ_BLVO01000013.1"/>
</dbReference>
<gene>
    <name evidence="6" type="ORF">DSM101010T_16730</name>
</gene>
<evidence type="ECO:0000259" key="5">
    <source>
        <dbReference type="PROSITE" id="PS51206"/>
    </source>
</evidence>
<evidence type="ECO:0000256" key="3">
    <source>
        <dbReference type="ARBA" id="ARBA00022840"/>
    </source>
</evidence>
<proteinExistence type="predicted"/>
<evidence type="ECO:0000256" key="4">
    <source>
        <dbReference type="SAM" id="MobiDB-lite"/>
    </source>
</evidence>
<dbReference type="PROSITE" id="PS51206">
    <property type="entry name" value="SF3_HELICASE_1"/>
    <property type="match status" value="1"/>
</dbReference>